<dbReference type="Gene3D" id="1.10.10.10">
    <property type="entry name" value="Winged helix-like DNA-binding domain superfamily/Winged helix DNA-binding domain"/>
    <property type="match status" value="1"/>
</dbReference>
<dbReference type="AlphaFoldDB" id="A0A1S1HC60"/>
<comment type="caution">
    <text evidence="1">The sequence shown here is derived from an EMBL/GenBank/DDBJ whole genome shotgun (WGS) entry which is preliminary data.</text>
</comment>
<organism evidence="1 2">
    <name type="scientific">Edaphosphingomonas haloaromaticamans</name>
    <dbReference type="NCBI Taxonomy" id="653954"/>
    <lineage>
        <taxon>Bacteria</taxon>
        <taxon>Pseudomonadati</taxon>
        <taxon>Pseudomonadota</taxon>
        <taxon>Alphaproteobacteria</taxon>
        <taxon>Sphingomonadales</taxon>
        <taxon>Rhizorhabdaceae</taxon>
        <taxon>Edaphosphingomonas</taxon>
    </lineage>
</organism>
<protein>
    <submittedName>
        <fullName evidence="1">Regulatory protein RecX</fullName>
    </submittedName>
</protein>
<reference evidence="1 2" key="1">
    <citation type="submission" date="2016-09" db="EMBL/GenBank/DDBJ databases">
        <title>Metabolic pathway, cell adaptation mechanisms and a novel monoxygenase revealed through proteogenomic-transcription analysis of a Sphingomonas haloaromaticamans strain degrading the fungicide ortho-phenylphenol.</title>
        <authorList>
            <person name="Perruchon C."/>
            <person name="Papadopoulou E.S."/>
            <person name="Rousidou C."/>
            <person name="Vasileiadis S."/>
            <person name="Tanou G."/>
            <person name="Amoutzias G."/>
            <person name="Molassiotis A."/>
            <person name="Karpouzas D.G."/>
        </authorList>
    </citation>
    <scope>NUCLEOTIDE SEQUENCE [LARGE SCALE GENOMIC DNA]</scope>
    <source>
        <strain evidence="1 2">P3</strain>
    </source>
</reference>
<keyword evidence="2" id="KW-1185">Reference proteome</keyword>
<gene>
    <name evidence="1" type="primary">recX</name>
    <name evidence="1" type="ORF">BHE75_01821</name>
</gene>
<accession>A0A1S1HC60</accession>
<evidence type="ECO:0000313" key="2">
    <source>
        <dbReference type="Proteomes" id="UP000179467"/>
    </source>
</evidence>
<dbReference type="Proteomes" id="UP000179467">
    <property type="component" value="Unassembled WGS sequence"/>
</dbReference>
<evidence type="ECO:0000313" key="1">
    <source>
        <dbReference type="EMBL" id="OHT19829.1"/>
    </source>
</evidence>
<dbReference type="EMBL" id="MIPT01000001">
    <property type="protein sequence ID" value="OHT19829.1"/>
    <property type="molecule type" value="Genomic_DNA"/>
</dbReference>
<sequence length="160" mass="17462">MERLAIAYVGRFATTRAKLAAYLRRKLAERDWEGEGAPPVEAIVARFAEAGYIDDRGFAEARAAAFVRRGYGARRLADRLRADGVEGEDAAAARDVAENGAWDAALAFARRRRIGPFAAEPLDPDARRRALAAMLRAGHSLELARKIIACAPDDVPDRIS</sequence>
<name>A0A1S1HC60_9SPHN</name>
<dbReference type="InterPro" id="IPR036388">
    <property type="entry name" value="WH-like_DNA-bd_sf"/>
</dbReference>
<proteinExistence type="predicted"/>